<evidence type="ECO:0000256" key="1">
    <source>
        <dbReference type="ARBA" id="ARBA00023012"/>
    </source>
</evidence>
<gene>
    <name evidence="4" type="ORF">M3P05_11430</name>
</gene>
<keyword evidence="2" id="KW-0597">Phosphoprotein</keyword>
<feature type="modified residue" description="Phosphohistidine" evidence="2">
    <location>
        <position position="53"/>
    </location>
</feature>
<dbReference type="EMBL" id="JAMFLX010000014">
    <property type="protein sequence ID" value="MCL6270534.1"/>
    <property type="molecule type" value="Genomic_DNA"/>
</dbReference>
<protein>
    <submittedName>
        <fullName evidence="4">Hpt domain-containing protein</fullName>
    </submittedName>
</protein>
<evidence type="ECO:0000313" key="5">
    <source>
        <dbReference type="Proteomes" id="UP001203338"/>
    </source>
</evidence>
<accession>A0ABT0PGN9</accession>
<dbReference type="CDD" id="cd00088">
    <property type="entry name" value="HPT"/>
    <property type="match status" value="1"/>
</dbReference>
<sequence>MLNLDGLKDIVGDDQALMKDMLKQFVETTQADMTHLQDAIAAGRTRDVANLAHRIKGSCFVIGATELADIAASLEADGRKDHSEMFSTLAEQMTAAFQKVVDNICAL</sequence>
<dbReference type="InterPro" id="IPR036641">
    <property type="entry name" value="HPT_dom_sf"/>
</dbReference>
<evidence type="ECO:0000256" key="2">
    <source>
        <dbReference type="PROSITE-ProRule" id="PRU00110"/>
    </source>
</evidence>
<reference evidence="4 5" key="1">
    <citation type="submission" date="2022-05" db="EMBL/GenBank/DDBJ databases">
        <authorList>
            <person name="Park J.-S."/>
        </authorList>
    </citation>
    <scope>NUCLEOTIDE SEQUENCE [LARGE SCALE GENOMIC DNA]</scope>
    <source>
        <strain evidence="4 5">2012CJ34-2</strain>
    </source>
</reference>
<organism evidence="4 5">
    <name type="scientific">Parendozoicomonas callyspongiae</name>
    <dbReference type="NCBI Taxonomy" id="2942213"/>
    <lineage>
        <taxon>Bacteria</taxon>
        <taxon>Pseudomonadati</taxon>
        <taxon>Pseudomonadota</taxon>
        <taxon>Gammaproteobacteria</taxon>
        <taxon>Oceanospirillales</taxon>
        <taxon>Endozoicomonadaceae</taxon>
        <taxon>Parendozoicomonas</taxon>
    </lineage>
</organism>
<dbReference type="SMART" id="SM00073">
    <property type="entry name" value="HPT"/>
    <property type="match status" value="1"/>
</dbReference>
<keyword evidence="5" id="KW-1185">Reference proteome</keyword>
<feature type="domain" description="HPt" evidence="3">
    <location>
        <begin position="14"/>
        <end position="107"/>
    </location>
</feature>
<name>A0ABT0PGN9_9GAMM</name>
<dbReference type="Proteomes" id="UP001203338">
    <property type="component" value="Unassembled WGS sequence"/>
</dbReference>
<evidence type="ECO:0000259" key="3">
    <source>
        <dbReference type="PROSITE" id="PS50894"/>
    </source>
</evidence>
<keyword evidence="1" id="KW-0902">Two-component regulatory system</keyword>
<dbReference type="Gene3D" id="1.20.120.160">
    <property type="entry name" value="HPT domain"/>
    <property type="match status" value="1"/>
</dbReference>
<dbReference type="PROSITE" id="PS50894">
    <property type="entry name" value="HPT"/>
    <property type="match status" value="1"/>
</dbReference>
<comment type="caution">
    <text evidence="4">The sequence shown here is derived from an EMBL/GenBank/DDBJ whole genome shotgun (WGS) entry which is preliminary data.</text>
</comment>
<dbReference type="RefSeq" id="WP_249699771.1">
    <property type="nucleotide sequence ID" value="NZ_JAMFLX010000014.1"/>
</dbReference>
<dbReference type="InterPro" id="IPR008207">
    <property type="entry name" value="Sig_transdc_His_kin_Hpt_dom"/>
</dbReference>
<dbReference type="Pfam" id="PF01627">
    <property type="entry name" value="Hpt"/>
    <property type="match status" value="1"/>
</dbReference>
<dbReference type="SUPFAM" id="SSF47226">
    <property type="entry name" value="Histidine-containing phosphotransfer domain, HPT domain"/>
    <property type="match status" value="1"/>
</dbReference>
<evidence type="ECO:0000313" key="4">
    <source>
        <dbReference type="EMBL" id="MCL6270534.1"/>
    </source>
</evidence>
<proteinExistence type="predicted"/>